<gene>
    <name evidence="1" type="ORF">VPFG_00315</name>
</gene>
<dbReference type="Proteomes" id="UP000201461">
    <property type="component" value="Segment"/>
</dbReference>
<dbReference type="RefSeq" id="YP_008125462.2">
    <property type="nucleotide sequence ID" value="NC_021529.2"/>
</dbReference>
<evidence type="ECO:0000313" key="2">
    <source>
        <dbReference type="Proteomes" id="UP000201461"/>
    </source>
</evidence>
<dbReference type="GeneID" id="15926768"/>
<protein>
    <submittedName>
        <fullName evidence="1">Uncharacterized protein</fullName>
    </submittedName>
</protein>
<dbReference type="KEGG" id="vg:15926768"/>
<reference evidence="1 2" key="1">
    <citation type="journal article" date="2014" name="Genome Biol. Evol.">
        <title>Composite Conserved Promoter-Terminator Motifs (PeSLs) that Mediate Modular Shuffling in the Diverse T4-Like Myoviruses.</title>
        <authorList>
            <person name="Comeau A.M."/>
            <person name="Arbiol C."/>
            <person name="Krisch H.M."/>
        </authorList>
    </citation>
    <scope>NUCLEOTIDE SEQUENCE [LARGE SCALE GENOMIC DNA]</scope>
</reference>
<organism evidence="1 2">
    <name type="scientific">Vibrio phage nt-1</name>
    <dbReference type="NCBI Taxonomy" id="115992"/>
    <lineage>
        <taxon>Viruses</taxon>
        <taxon>Duplodnaviria</taxon>
        <taxon>Heunggongvirae</taxon>
        <taxon>Uroviricota</taxon>
        <taxon>Caudoviricetes</taxon>
        <taxon>Pantevenvirales</taxon>
        <taxon>Straboviridae</taxon>
        <taxon>Mylasvirus</taxon>
        <taxon>Mylasvirus persius</taxon>
    </lineage>
</organism>
<keyword evidence="2" id="KW-1185">Reference proteome</keyword>
<evidence type="ECO:0000313" key="1">
    <source>
        <dbReference type="EMBL" id="AGN30313.2"/>
    </source>
</evidence>
<accession>R9TGT1</accession>
<dbReference type="EMBL" id="HQ317393">
    <property type="protein sequence ID" value="AGN30313.2"/>
    <property type="molecule type" value="Genomic_DNA"/>
</dbReference>
<sequence length="97" mass="11806">MLLGRYKENNIMKDEVTLHIRNHWLHRRAYDILYHKPFSFRKNALAKLEEKRCEFWYVVQRLNPEFFAKCPEGMKAYLCCAPAPRGAVQYFYIKFDK</sequence>
<name>R9TGT1_9CAUD</name>
<proteinExistence type="predicted"/>
<dbReference type="OrthoDB" id="21887at10239"/>